<dbReference type="EMBL" id="BAAANN010000018">
    <property type="protein sequence ID" value="GAA1967985.1"/>
    <property type="molecule type" value="Genomic_DNA"/>
</dbReference>
<gene>
    <name evidence="1" type="ORF">GCM10009754_46030</name>
</gene>
<organism evidence="1 2">
    <name type="scientific">Amycolatopsis minnesotensis</name>
    <dbReference type="NCBI Taxonomy" id="337894"/>
    <lineage>
        <taxon>Bacteria</taxon>
        <taxon>Bacillati</taxon>
        <taxon>Actinomycetota</taxon>
        <taxon>Actinomycetes</taxon>
        <taxon>Pseudonocardiales</taxon>
        <taxon>Pseudonocardiaceae</taxon>
        <taxon>Amycolatopsis</taxon>
    </lineage>
</organism>
<keyword evidence="2" id="KW-1185">Reference proteome</keyword>
<protein>
    <submittedName>
        <fullName evidence="1">Uncharacterized protein</fullName>
    </submittedName>
</protein>
<name>A0ABN2RFY9_9PSEU</name>
<accession>A0ABN2RFY9</accession>
<dbReference type="RefSeq" id="WP_344422332.1">
    <property type="nucleotide sequence ID" value="NZ_BAAANN010000018.1"/>
</dbReference>
<proteinExistence type="predicted"/>
<evidence type="ECO:0000313" key="1">
    <source>
        <dbReference type="EMBL" id="GAA1967985.1"/>
    </source>
</evidence>
<evidence type="ECO:0000313" key="2">
    <source>
        <dbReference type="Proteomes" id="UP001501116"/>
    </source>
</evidence>
<reference evidence="1 2" key="1">
    <citation type="journal article" date="2019" name="Int. J. Syst. Evol. Microbiol.">
        <title>The Global Catalogue of Microorganisms (GCM) 10K type strain sequencing project: providing services to taxonomists for standard genome sequencing and annotation.</title>
        <authorList>
            <consortium name="The Broad Institute Genomics Platform"/>
            <consortium name="The Broad Institute Genome Sequencing Center for Infectious Disease"/>
            <person name="Wu L."/>
            <person name="Ma J."/>
        </authorList>
    </citation>
    <scope>NUCLEOTIDE SEQUENCE [LARGE SCALE GENOMIC DNA]</scope>
    <source>
        <strain evidence="1 2">JCM 14545</strain>
    </source>
</reference>
<dbReference type="Proteomes" id="UP001501116">
    <property type="component" value="Unassembled WGS sequence"/>
</dbReference>
<sequence length="55" mass="6029">MPPADSARTIAEAALGRDRGQRAAARAGTFPVHADRHWGTWLARERTVTAPLDFE</sequence>
<comment type="caution">
    <text evidence="1">The sequence shown here is derived from an EMBL/GenBank/DDBJ whole genome shotgun (WGS) entry which is preliminary data.</text>
</comment>